<evidence type="ECO:0000256" key="2">
    <source>
        <dbReference type="ARBA" id="ARBA00023043"/>
    </source>
</evidence>
<proteinExistence type="predicted"/>
<dbReference type="OrthoDB" id="198309at2"/>
<dbReference type="AlphaFoldDB" id="A0A4S5C1W3"/>
<protein>
    <submittedName>
        <fullName evidence="4">Ankyrin repeat domain-containing protein</fullName>
    </submittedName>
</protein>
<evidence type="ECO:0000313" key="5">
    <source>
        <dbReference type="Proteomes" id="UP000306236"/>
    </source>
</evidence>
<comment type="caution">
    <text evidence="4">The sequence shown here is derived from an EMBL/GenBank/DDBJ whole genome shotgun (WGS) entry which is preliminary data.</text>
</comment>
<name>A0A4S5C1W3_9BURK</name>
<keyword evidence="2 3" id="KW-0040">ANK repeat</keyword>
<feature type="repeat" description="ANK" evidence="3">
    <location>
        <begin position="211"/>
        <end position="243"/>
    </location>
</feature>
<dbReference type="PROSITE" id="PS50088">
    <property type="entry name" value="ANK_REPEAT"/>
    <property type="match status" value="2"/>
</dbReference>
<dbReference type="PROSITE" id="PS50297">
    <property type="entry name" value="ANK_REP_REGION"/>
    <property type="match status" value="2"/>
</dbReference>
<sequence>MPLVSRSPASGGRFFMMFKHNHAVTKGAVLAPRRMPRVMACALAVLLACGVAPVQAQPLSGQSTDAAAHAAPAQPLTKQEGDLFIYVTRDNANTVRRLLEQGANPNVRDQNGQTPMTLALQLGSLNAFDALMASAQTNVEFRNSRDESPLMFAAIRGHLDAVTRLIRQGAHVNKTLWSPLHYAAAGGGEQQLEIARLLLAKDAYIDPRSPNDTTPLMMAAQYGSDAMVKLLLEAGADPTMTNQLGLTAADFAARVGRDTLARQLNDSAAQLQQQRDQPRKMTR</sequence>
<gene>
    <name evidence="4" type="ORF">E8K88_00570</name>
</gene>
<dbReference type="SUPFAM" id="SSF48403">
    <property type="entry name" value="Ankyrin repeat"/>
    <property type="match status" value="1"/>
</dbReference>
<dbReference type="InterPro" id="IPR036770">
    <property type="entry name" value="Ankyrin_rpt-contain_sf"/>
</dbReference>
<reference evidence="4 5" key="1">
    <citation type="submission" date="2019-04" db="EMBL/GenBank/DDBJ databases">
        <title>Lampropedia sp YIM MLB12 draf genome.</title>
        <authorList>
            <person name="Wang Y.-X."/>
        </authorList>
    </citation>
    <scope>NUCLEOTIDE SEQUENCE [LARGE SCALE GENOMIC DNA]</scope>
    <source>
        <strain evidence="4 5">YIM MLB12</strain>
    </source>
</reference>
<dbReference type="Gene3D" id="1.25.40.20">
    <property type="entry name" value="Ankyrin repeat-containing domain"/>
    <property type="match status" value="1"/>
</dbReference>
<dbReference type="SMART" id="SM00248">
    <property type="entry name" value="ANK"/>
    <property type="match status" value="5"/>
</dbReference>
<dbReference type="Pfam" id="PF12796">
    <property type="entry name" value="Ank_2"/>
    <property type="match status" value="2"/>
</dbReference>
<dbReference type="Pfam" id="PF13857">
    <property type="entry name" value="Ank_5"/>
    <property type="match status" value="1"/>
</dbReference>
<keyword evidence="5" id="KW-1185">Reference proteome</keyword>
<keyword evidence="1" id="KW-0677">Repeat</keyword>
<evidence type="ECO:0000256" key="3">
    <source>
        <dbReference type="PROSITE-ProRule" id="PRU00023"/>
    </source>
</evidence>
<feature type="repeat" description="ANK" evidence="3">
    <location>
        <begin position="145"/>
        <end position="173"/>
    </location>
</feature>
<dbReference type="Proteomes" id="UP000306236">
    <property type="component" value="Unassembled WGS sequence"/>
</dbReference>
<dbReference type="EMBL" id="SSWX01000001">
    <property type="protein sequence ID" value="THJ36436.1"/>
    <property type="molecule type" value="Genomic_DNA"/>
</dbReference>
<evidence type="ECO:0000313" key="4">
    <source>
        <dbReference type="EMBL" id="THJ36436.1"/>
    </source>
</evidence>
<evidence type="ECO:0000256" key="1">
    <source>
        <dbReference type="ARBA" id="ARBA00022737"/>
    </source>
</evidence>
<dbReference type="PANTHER" id="PTHR24171">
    <property type="entry name" value="ANKYRIN REPEAT DOMAIN-CONTAINING PROTEIN 39-RELATED"/>
    <property type="match status" value="1"/>
</dbReference>
<organism evidence="4 5">
    <name type="scientific">Lampropedia aestuarii</name>
    <dbReference type="NCBI Taxonomy" id="2562762"/>
    <lineage>
        <taxon>Bacteria</taxon>
        <taxon>Pseudomonadati</taxon>
        <taxon>Pseudomonadota</taxon>
        <taxon>Betaproteobacteria</taxon>
        <taxon>Burkholderiales</taxon>
        <taxon>Comamonadaceae</taxon>
        <taxon>Lampropedia</taxon>
    </lineage>
</organism>
<accession>A0A4S5C1W3</accession>
<dbReference type="InterPro" id="IPR002110">
    <property type="entry name" value="Ankyrin_rpt"/>
</dbReference>